<proteinExistence type="predicted"/>
<organism evidence="1 2">
    <name type="scientific">Halomonas korlensis</name>
    <dbReference type="NCBI Taxonomy" id="463301"/>
    <lineage>
        <taxon>Bacteria</taxon>
        <taxon>Pseudomonadati</taxon>
        <taxon>Pseudomonadota</taxon>
        <taxon>Gammaproteobacteria</taxon>
        <taxon>Oceanospirillales</taxon>
        <taxon>Halomonadaceae</taxon>
        <taxon>Halomonas</taxon>
    </lineage>
</organism>
<keyword evidence="2" id="KW-1185">Reference proteome</keyword>
<sequence>MAAGINETSVEASGIFGNGGAQEGGTILMSVQEFDIRHSEAVTIANCTPMESGCGLSVSAMAIRWNRIICLPALTSPSGR</sequence>
<accession>A0A1I7FBC7</accession>
<dbReference type="AlphaFoldDB" id="A0A1I7FBC7"/>
<evidence type="ECO:0000313" key="2">
    <source>
        <dbReference type="Proteomes" id="UP000198693"/>
    </source>
</evidence>
<dbReference type="STRING" id="463301.SAMN04487955_101366"/>
<name>A0A1I7FBC7_9GAMM</name>
<evidence type="ECO:0000313" key="1">
    <source>
        <dbReference type="EMBL" id="SFU33508.1"/>
    </source>
</evidence>
<gene>
    <name evidence="1" type="ORF">SAMN04487955_101366</name>
</gene>
<dbReference type="Proteomes" id="UP000198693">
    <property type="component" value="Unassembled WGS sequence"/>
</dbReference>
<reference evidence="2" key="1">
    <citation type="submission" date="2016-10" db="EMBL/GenBank/DDBJ databases">
        <authorList>
            <person name="Varghese N."/>
            <person name="Submissions S."/>
        </authorList>
    </citation>
    <scope>NUCLEOTIDE SEQUENCE [LARGE SCALE GENOMIC DNA]</scope>
    <source>
        <strain evidence="2">CGMCC 1.6981</strain>
    </source>
</reference>
<dbReference type="EMBL" id="FPBP01000001">
    <property type="protein sequence ID" value="SFU33508.1"/>
    <property type="molecule type" value="Genomic_DNA"/>
</dbReference>
<protein>
    <submittedName>
        <fullName evidence="1">Uncharacterized protein</fullName>
    </submittedName>
</protein>